<proteinExistence type="predicted"/>
<dbReference type="Proteomes" id="UP001500984">
    <property type="component" value="Unassembled WGS sequence"/>
</dbReference>
<name>A0ABN2WCG1_9MICO</name>
<comment type="caution">
    <text evidence="1">The sequence shown here is derived from an EMBL/GenBank/DDBJ whole genome shotgun (WGS) entry which is preliminary data.</text>
</comment>
<reference evidence="1 2" key="1">
    <citation type="journal article" date="2019" name="Int. J. Syst. Evol. Microbiol.">
        <title>The Global Catalogue of Microorganisms (GCM) 10K type strain sequencing project: providing services to taxonomists for standard genome sequencing and annotation.</title>
        <authorList>
            <consortium name="The Broad Institute Genomics Platform"/>
            <consortium name="The Broad Institute Genome Sequencing Center for Infectious Disease"/>
            <person name="Wu L."/>
            <person name="Ma J."/>
        </authorList>
    </citation>
    <scope>NUCLEOTIDE SEQUENCE [LARGE SCALE GENOMIC DNA]</scope>
    <source>
        <strain evidence="1 2">JCM 15900</strain>
    </source>
</reference>
<gene>
    <name evidence="1" type="ORF">GCM10009823_04820</name>
</gene>
<sequence length="56" mass="5960">MCEGSECGFCTGAVELLTDVVGIRAEWIDARYDAVVSLSCDHTLLAHAAPISDMSE</sequence>
<evidence type="ECO:0000313" key="2">
    <source>
        <dbReference type="Proteomes" id="UP001500984"/>
    </source>
</evidence>
<organism evidence="1 2">
    <name type="scientific">Brevibacterium salitolerans</name>
    <dbReference type="NCBI Taxonomy" id="1403566"/>
    <lineage>
        <taxon>Bacteria</taxon>
        <taxon>Bacillati</taxon>
        <taxon>Actinomycetota</taxon>
        <taxon>Actinomycetes</taxon>
        <taxon>Micrococcales</taxon>
        <taxon>Brevibacteriaceae</taxon>
        <taxon>Brevibacterium</taxon>
    </lineage>
</organism>
<accession>A0ABN2WCG1</accession>
<evidence type="ECO:0000313" key="1">
    <source>
        <dbReference type="EMBL" id="GAA2089203.1"/>
    </source>
</evidence>
<keyword evidence="2" id="KW-1185">Reference proteome</keyword>
<dbReference type="EMBL" id="BAAAPZ010000002">
    <property type="protein sequence ID" value="GAA2089203.1"/>
    <property type="molecule type" value="Genomic_DNA"/>
</dbReference>
<protein>
    <submittedName>
        <fullName evidence="1">Uncharacterized protein</fullName>
    </submittedName>
</protein>